<protein>
    <submittedName>
        <fullName evidence="2">DUF3307 domain-containing protein</fullName>
    </submittedName>
</protein>
<feature type="transmembrane region" description="Helical" evidence="1">
    <location>
        <begin position="102"/>
        <end position="127"/>
    </location>
</feature>
<dbReference type="Proteomes" id="UP000682843">
    <property type="component" value="Chromosome"/>
</dbReference>
<feature type="transmembrane region" description="Helical" evidence="1">
    <location>
        <begin position="43"/>
        <end position="65"/>
    </location>
</feature>
<keyword evidence="1" id="KW-1133">Transmembrane helix</keyword>
<dbReference type="InterPro" id="IPR021737">
    <property type="entry name" value="Phage_phiKZ_Orf197"/>
</dbReference>
<proteinExistence type="predicted"/>
<dbReference type="RefSeq" id="WP_211910157.1">
    <property type="nucleotide sequence ID" value="NZ_CP036498.1"/>
</dbReference>
<keyword evidence="1" id="KW-0472">Membrane</keyword>
<reference evidence="2 3" key="1">
    <citation type="submission" date="2019-02" db="EMBL/GenBank/DDBJ databases">
        <title>Emended description of the genus Rhodopseudomonas and description of Rhodopseudomonas albus sp. nov., a non-phototrophic, heavy-metal-tolerant bacterium isolated from garden soil.</title>
        <authorList>
            <person name="Bao Z."/>
            <person name="Cao W.W."/>
            <person name="Sato Y."/>
            <person name="Nishizawa T."/>
            <person name="Zhao J."/>
            <person name="Guo Y."/>
            <person name="Ohta H."/>
        </authorList>
    </citation>
    <scope>NUCLEOTIDE SEQUENCE [LARGE SCALE GENOMIC DNA]</scope>
    <source>
        <strain evidence="2 3">SK50-23</strain>
    </source>
</reference>
<evidence type="ECO:0000256" key="1">
    <source>
        <dbReference type="SAM" id="Phobius"/>
    </source>
</evidence>
<keyword evidence="3" id="KW-1185">Reference proteome</keyword>
<keyword evidence="1" id="KW-0812">Transmembrane</keyword>
<accession>A0ABX8AD81</accession>
<sequence>MSSSIALGGLVGWMLALTVKHVIADFVLQNAWLAMGKDQKTGWALPLLIHCAIHGVLTTAIIAAVQPKLWFLGLVDFAIHITIDRCKGWLVAHFEITQTSRWFWWLIGIDQALHHLTGFFLAIYIVANS</sequence>
<name>A0ABX8AD81_9BRAD</name>
<organism evidence="2 3">
    <name type="scientific">Tardiphaga alba</name>
    <dbReference type="NCBI Taxonomy" id="340268"/>
    <lineage>
        <taxon>Bacteria</taxon>
        <taxon>Pseudomonadati</taxon>
        <taxon>Pseudomonadota</taxon>
        <taxon>Alphaproteobacteria</taxon>
        <taxon>Hyphomicrobiales</taxon>
        <taxon>Nitrobacteraceae</taxon>
        <taxon>Tardiphaga</taxon>
    </lineage>
</organism>
<evidence type="ECO:0000313" key="2">
    <source>
        <dbReference type="EMBL" id="QUS41514.1"/>
    </source>
</evidence>
<gene>
    <name evidence="2" type="ORF">RPMA_23710</name>
</gene>
<evidence type="ECO:0000313" key="3">
    <source>
        <dbReference type="Proteomes" id="UP000682843"/>
    </source>
</evidence>
<dbReference type="Pfam" id="PF11750">
    <property type="entry name" value="DUF3307"/>
    <property type="match status" value="1"/>
</dbReference>
<dbReference type="EMBL" id="CP036498">
    <property type="protein sequence ID" value="QUS41514.1"/>
    <property type="molecule type" value="Genomic_DNA"/>
</dbReference>